<comment type="similarity">
    <text evidence="11">In the C-terminal section; belongs to the IspF family.</text>
</comment>
<feature type="region of interest" description="2-C-methyl-D-erythritol 4-phosphate cytidylyltransferase" evidence="11">
    <location>
        <begin position="1"/>
        <end position="231"/>
    </location>
</feature>
<dbReference type="Gene3D" id="3.30.1330.50">
    <property type="entry name" value="2-C-methyl-D-erythritol 2,4-cyclodiphosphate synthase"/>
    <property type="match status" value="1"/>
</dbReference>
<keyword evidence="6 11" id="KW-0548">Nucleotidyltransferase</keyword>
<accession>A0ABW2IHF6</accession>
<dbReference type="InterPro" id="IPR020555">
    <property type="entry name" value="MECDP_synthase_CS"/>
</dbReference>
<keyword evidence="7 11" id="KW-0479">Metal-binding</keyword>
<evidence type="ECO:0000256" key="2">
    <source>
        <dbReference type="ARBA" id="ARBA00001968"/>
    </source>
</evidence>
<evidence type="ECO:0000256" key="9">
    <source>
        <dbReference type="ARBA" id="ARBA00023239"/>
    </source>
</evidence>
<dbReference type="InterPro" id="IPR026596">
    <property type="entry name" value="IspD/F"/>
</dbReference>
<evidence type="ECO:0000256" key="1">
    <source>
        <dbReference type="ARBA" id="ARBA00000200"/>
    </source>
</evidence>
<dbReference type="GO" id="GO:0008685">
    <property type="term" value="F:2-C-methyl-D-erythritol 2,4-cyclodiphosphate synthase activity"/>
    <property type="evidence" value="ECO:0007669"/>
    <property type="project" value="UniProtKB-EC"/>
</dbReference>
<dbReference type="InterPro" id="IPR029044">
    <property type="entry name" value="Nucleotide-diphossugar_trans"/>
</dbReference>
<proteinExistence type="inferred from homology"/>
<keyword evidence="9 11" id="KW-0456">Lyase</keyword>
<reference evidence="14" key="1">
    <citation type="journal article" date="2019" name="Int. J. Syst. Evol. Microbiol.">
        <title>The Global Catalogue of Microorganisms (GCM) 10K type strain sequencing project: providing services to taxonomists for standard genome sequencing and annotation.</title>
        <authorList>
            <consortium name="The Broad Institute Genomics Platform"/>
            <consortium name="The Broad Institute Genome Sequencing Center for Infectious Disease"/>
            <person name="Wu L."/>
            <person name="Ma J."/>
        </authorList>
    </citation>
    <scope>NUCLEOTIDE SEQUENCE [LARGE SCALE GENOMIC DNA]</scope>
    <source>
        <strain evidence="14">CCUG 51308</strain>
    </source>
</reference>
<evidence type="ECO:0000256" key="4">
    <source>
        <dbReference type="ARBA" id="ARBA00008480"/>
    </source>
</evidence>
<dbReference type="NCBIfam" id="TIGR00151">
    <property type="entry name" value="ispF"/>
    <property type="match status" value="1"/>
</dbReference>
<dbReference type="PROSITE" id="PS01350">
    <property type="entry name" value="ISPF"/>
    <property type="match status" value="1"/>
</dbReference>
<feature type="binding site" evidence="11">
    <location>
        <position position="238"/>
    </location>
    <ligand>
        <name>a divalent metal cation</name>
        <dbReference type="ChEBI" id="CHEBI:60240"/>
    </ligand>
</feature>
<dbReference type="SUPFAM" id="SSF69765">
    <property type="entry name" value="IpsF-like"/>
    <property type="match status" value="1"/>
</dbReference>
<feature type="site" description="Transition state stabilizer" evidence="11">
    <location>
        <position position="23"/>
    </location>
</feature>
<dbReference type="HAMAP" id="MF_00108">
    <property type="entry name" value="IspD"/>
    <property type="match status" value="1"/>
</dbReference>
<feature type="binding site" evidence="11">
    <location>
        <position position="240"/>
    </location>
    <ligand>
        <name>a divalent metal cation</name>
        <dbReference type="ChEBI" id="CHEBI:60240"/>
    </ligand>
</feature>
<dbReference type="SUPFAM" id="SSF53448">
    <property type="entry name" value="Nucleotide-diphospho-sugar transferases"/>
    <property type="match status" value="1"/>
</dbReference>
<feature type="binding site" evidence="11">
    <location>
        <begin position="286"/>
        <end position="288"/>
    </location>
    <ligand>
        <name>4-CDP-2-C-methyl-D-erythritol 2-phosphate</name>
        <dbReference type="ChEBI" id="CHEBI:57919"/>
    </ligand>
</feature>
<evidence type="ECO:0000256" key="3">
    <source>
        <dbReference type="ARBA" id="ARBA00004709"/>
    </source>
</evidence>
<comment type="catalytic activity">
    <reaction evidence="11">
        <text>2-C-methyl-D-erythritol 4-phosphate + CTP + H(+) = 4-CDP-2-C-methyl-D-erythritol + diphosphate</text>
        <dbReference type="Rhea" id="RHEA:13429"/>
        <dbReference type="ChEBI" id="CHEBI:15378"/>
        <dbReference type="ChEBI" id="CHEBI:33019"/>
        <dbReference type="ChEBI" id="CHEBI:37563"/>
        <dbReference type="ChEBI" id="CHEBI:57823"/>
        <dbReference type="ChEBI" id="CHEBI:58262"/>
        <dbReference type="EC" id="2.7.7.60"/>
    </reaction>
</comment>
<dbReference type="EMBL" id="JBHTBR010000002">
    <property type="protein sequence ID" value="MFC7290530.1"/>
    <property type="molecule type" value="Genomic_DNA"/>
</dbReference>
<feature type="site" description="Transition state stabilizer" evidence="11">
    <location>
        <position position="264"/>
    </location>
</feature>
<organism evidence="13 14">
    <name type="scientific">Hirschia litorea</name>
    <dbReference type="NCBI Taxonomy" id="1199156"/>
    <lineage>
        <taxon>Bacteria</taxon>
        <taxon>Pseudomonadati</taxon>
        <taxon>Pseudomonadota</taxon>
        <taxon>Alphaproteobacteria</taxon>
        <taxon>Hyphomonadales</taxon>
        <taxon>Hyphomonadaceae</taxon>
        <taxon>Hirschia</taxon>
    </lineage>
</organism>
<feature type="domain" description="2-C-methyl-D-erythritol 2,4-cyclodiphosphate synthase" evidence="12">
    <location>
        <begin position="232"/>
        <end position="384"/>
    </location>
</feature>
<name>A0ABW2IHF6_9PROT</name>
<evidence type="ECO:0000256" key="7">
    <source>
        <dbReference type="ARBA" id="ARBA00022723"/>
    </source>
</evidence>
<feature type="binding site" evidence="11">
    <location>
        <position position="369"/>
    </location>
    <ligand>
        <name>4-CDP-2-C-methyl-D-erythritol 2-phosphate</name>
        <dbReference type="ChEBI" id="CHEBI:57919"/>
    </ligand>
</feature>
<comment type="caution">
    <text evidence="13">The sequence shown here is derived from an EMBL/GenBank/DDBJ whole genome shotgun (WGS) entry which is preliminary data.</text>
</comment>
<dbReference type="GO" id="GO:0050518">
    <property type="term" value="F:2-C-methyl-D-erythritol 4-phosphate cytidylyltransferase activity"/>
    <property type="evidence" value="ECO:0007669"/>
    <property type="project" value="UniProtKB-EC"/>
</dbReference>
<dbReference type="CDD" id="cd00554">
    <property type="entry name" value="MECDP_synthase"/>
    <property type="match status" value="1"/>
</dbReference>
<dbReference type="PANTHER" id="PTHR43181">
    <property type="entry name" value="2-C-METHYL-D-ERYTHRITOL 2,4-CYCLODIPHOSPHATE SYNTHASE, CHLOROPLASTIC"/>
    <property type="match status" value="1"/>
</dbReference>
<comment type="caution">
    <text evidence="11">Lacks conserved residue(s) required for the propagation of feature annotation.</text>
</comment>
<evidence type="ECO:0000259" key="12">
    <source>
        <dbReference type="Pfam" id="PF02542"/>
    </source>
</evidence>
<keyword evidence="10 11" id="KW-0511">Multifunctional enzyme</keyword>
<feature type="binding site" evidence="11">
    <location>
        <position position="272"/>
    </location>
    <ligand>
        <name>a divalent metal cation</name>
        <dbReference type="ChEBI" id="CHEBI:60240"/>
    </ligand>
</feature>
<comment type="pathway">
    <text evidence="11">Isoprenoid biosynthesis; isopentenyl diphosphate biosynthesis via DXP pathway; isopentenyl diphosphate from 1-deoxy-D-xylulose 5-phosphate: step 2/6.</text>
</comment>
<evidence type="ECO:0000256" key="5">
    <source>
        <dbReference type="ARBA" id="ARBA00022679"/>
    </source>
</evidence>
<dbReference type="EC" id="2.7.7.60" evidence="11"/>
<dbReference type="EC" id="4.6.1.12" evidence="11"/>
<feature type="site" description="Positions MEP for the nucleophilic attack" evidence="11">
    <location>
        <position position="153"/>
    </location>
</feature>
<evidence type="ECO:0000313" key="14">
    <source>
        <dbReference type="Proteomes" id="UP001596492"/>
    </source>
</evidence>
<dbReference type="InterPro" id="IPR034683">
    <property type="entry name" value="IspD/TarI"/>
</dbReference>
<feature type="binding site" evidence="11">
    <location>
        <begin position="264"/>
        <end position="265"/>
    </location>
    <ligand>
        <name>4-CDP-2-C-methyl-D-erythritol 2-phosphate</name>
        <dbReference type="ChEBI" id="CHEBI:57919"/>
    </ligand>
</feature>
<dbReference type="Pfam" id="PF01128">
    <property type="entry name" value="IspD"/>
    <property type="match status" value="1"/>
</dbReference>
<keyword evidence="8 11" id="KW-0414">Isoprene biosynthesis</keyword>
<feature type="binding site" evidence="11">
    <location>
        <position position="372"/>
    </location>
    <ligand>
        <name>4-CDP-2-C-methyl-D-erythritol 2-phosphate</name>
        <dbReference type="ChEBI" id="CHEBI:57919"/>
    </ligand>
</feature>
<evidence type="ECO:0000256" key="6">
    <source>
        <dbReference type="ARBA" id="ARBA00022695"/>
    </source>
</evidence>
<comment type="similarity">
    <text evidence="4">Belongs to the IspF family.</text>
</comment>
<evidence type="ECO:0000256" key="10">
    <source>
        <dbReference type="ARBA" id="ARBA00023268"/>
    </source>
</evidence>
<evidence type="ECO:0000256" key="8">
    <source>
        <dbReference type="ARBA" id="ARBA00023229"/>
    </source>
</evidence>
<dbReference type="CDD" id="cd02516">
    <property type="entry name" value="CDP-ME_synthetase"/>
    <property type="match status" value="1"/>
</dbReference>
<evidence type="ECO:0000256" key="11">
    <source>
        <dbReference type="HAMAP-Rule" id="MF_01520"/>
    </source>
</evidence>
<feature type="site" description="Transition state stabilizer" evidence="11">
    <location>
        <position position="16"/>
    </location>
</feature>
<protein>
    <recommendedName>
        <fullName evidence="11">Bifunctional enzyme IspD/IspF</fullName>
    </recommendedName>
    <domain>
        <recommendedName>
            <fullName evidence="11">2-C-methyl-D-erythritol 4-phosphate cytidylyltransferase</fullName>
            <ecNumber evidence="11">2.7.7.60</ecNumber>
        </recommendedName>
        <alternativeName>
            <fullName evidence="11">4-diphosphocytidyl-2C-methyl-D-erythritol synthase</fullName>
        </alternativeName>
        <alternativeName>
            <fullName evidence="11">MEP cytidylyltransferase</fullName>
            <shortName evidence="11">MCT</shortName>
        </alternativeName>
    </domain>
    <domain>
        <recommendedName>
            <fullName evidence="11">2-C-methyl-D-erythritol 2,4-cyclodiphosphate synthase</fullName>
            <shortName evidence="11">MECDP-synthase</shortName>
            <shortName evidence="11">MECPP-synthase</shortName>
            <shortName evidence="11">MECPS</shortName>
            <ecNumber evidence="11">4.6.1.12</ecNumber>
        </recommendedName>
    </domain>
</protein>
<comment type="cofactor">
    <cofactor evidence="2 11">
        <name>a divalent metal cation</name>
        <dbReference type="ChEBI" id="CHEBI:60240"/>
    </cofactor>
</comment>
<dbReference type="Pfam" id="PF02542">
    <property type="entry name" value="YgbB"/>
    <property type="match status" value="1"/>
</dbReference>
<dbReference type="InterPro" id="IPR001228">
    <property type="entry name" value="IspD"/>
</dbReference>
<feature type="region of interest" description="2-C-methyl-D-erythritol 2,4-cyclodiphosphate synthase" evidence="11">
    <location>
        <begin position="232"/>
        <end position="388"/>
    </location>
</feature>
<dbReference type="Gene3D" id="3.90.550.10">
    <property type="entry name" value="Spore Coat Polysaccharide Biosynthesis Protein SpsA, Chain A"/>
    <property type="match status" value="1"/>
</dbReference>
<keyword evidence="14" id="KW-1185">Reference proteome</keyword>
<feature type="binding site" evidence="11">
    <location>
        <begin position="238"/>
        <end position="240"/>
    </location>
    <ligand>
        <name>4-CDP-2-C-methyl-D-erythritol 2-phosphate</name>
        <dbReference type="ChEBI" id="CHEBI:57919"/>
    </ligand>
</feature>
<dbReference type="RefSeq" id="WP_382165493.1">
    <property type="nucleotide sequence ID" value="NZ_JBHTBR010000002.1"/>
</dbReference>
<dbReference type="NCBIfam" id="NF006899">
    <property type="entry name" value="PRK09382.1"/>
    <property type="match status" value="1"/>
</dbReference>
<dbReference type="InterPro" id="IPR003526">
    <property type="entry name" value="MECDP_synthase"/>
</dbReference>
<comment type="catalytic activity">
    <reaction evidence="1 11">
        <text>4-CDP-2-C-methyl-D-erythritol 2-phosphate = 2-C-methyl-D-erythritol 2,4-cyclic diphosphate + CMP</text>
        <dbReference type="Rhea" id="RHEA:23864"/>
        <dbReference type="ChEBI" id="CHEBI:57919"/>
        <dbReference type="ChEBI" id="CHEBI:58483"/>
        <dbReference type="ChEBI" id="CHEBI:60377"/>
        <dbReference type="EC" id="4.6.1.12"/>
    </reaction>
</comment>
<comment type="function">
    <text evidence="11">Bifunctional enzyme that catalyzes the formation of 4-diphosphocytidyl-2-C-methyl-D-erythritol from CTP and 2-C-methyl-D-erythritol 4-phosphate (MEP) (IspD), and catalyzes the conversion of 4-diphosphocytidyl-2-C-methyl-D-erythritol 2-phosphate (CDP-ME2P) to 2-C-methyl-D-erythritol 2,4-cyclodiphosphate (ME-CPP) with a corresponding release of cytidine 5-monophosphate (CMP) (IspF).</text>
</comment>
<dbReference type="InterPro" id="IPR036571">
    <property type="entry name" value="MECDP_synthase_sf"/>
</dbReference>
<gene>
    <name evidence="11" type="primary">ispDF</name>
    <name evidence="13" type="ORF">ACFQS8_02785</name>
</gene>
<comment type="similarity">
    <text evidence="11">In the N-terminal section; belongs to the IspD/TarI cytidylyltransferase family. IspD subfamily.</text>
</comment>
<comment type="pathway">
    <text evidence="3 11">Isoprenoid biosynthesis; isopentenyl diphosphate biosynthesis via DXP pathway; isopentenyl diphosphate from 1-deoxy-D-xylulose 5-phosphate: step 4/6.</text>
</comment>
<dbReference type="HAMAP" id="MF_00107">
    <property type="entry name" value="IspF"/>
    <property type="match status" value="1"/>
</dbReference>
<sequence length="388" mass="42051">MTQYAAIIVAAGIGQRAGLSSPKQFAELNGQAVIDWSLKSFAKSGIFEKTIVVLSPTRMEYGDLLLERFPNIIIVEGGSERADSVRNALDYLNKSDPPDFVFIHDAARPGLSQTVINRLLTALEDCDGAAPFLPIIDAVKVVERDNELRNVDRSTLHRIQTPQAFRFSAIFDANNGKNISFVDDLEAVQSIGMKIKLVEGETQLMKITLPEDFKIVSSLLPNEEDTPIAFPRIGSGFDVHAFENGNGVTLCGVFLPHHQKLKGHSDADVAWHAITDAIYGALAAGDIGTHFPPTDPQWKGTNSAVFLAHASQLVASKGFQIANVDLTIICESPKIKPHADAMQKITADILKIDVDQVSIKATTTELLGFTGRKEGIAAQASVLLMPLV</sequence>
<feature type="binding site" evidence="11">
    <location>
        <begin position="362"/>
        <end position="365"/>
    </location>
    <ligand>
        <name>4-CDP-2-C-methyl-D-erythritol 2-phosphate</name>
        <dbReference type="ChEBI" id="CHEBI:57919"/>
    </ligand>
</feature>
<feature type="site" description="Positions MEP for the nucleophilic attack" evidence="11">
    <location>
        <position position="206"/>
    </location>
</feature>
<dbReference type="NCBIfam" id="TIGR00453">
    <property type="entry name" value="ispD"/>
    <property type="match status" value="1"/>
</dbReference>
<dbReference type="HAMAP" id="MF_01520">
    <property type="entry name" value="IspDF"/>
    <property type="match status" value="1"/>
</dbReference>
<dbReference type="PANTHER" id="PTHR43181:SF1">
    <property type="entry name" value="2-C-METHYL-D-ERYTHRITOL 2,4-CYCLODIPHOSPHATE SYNTHASE, CHLOROPLASTIC"/>
    <property type="match status" value="1"/>
</dbReference>
<evidence type="ECO:0000313" key="13">
    <source>
        <dbReference type="EMBL" id="MFC7290530.1"/>
    </source>
</evidence>
<feature type="site" description="Transition state stabilizer" evidence="11">
    <location>
        <position position="363"/>
    </location>
</feature>
<dbReference type="Proteomes" id="UP001596492">
    <property type="component" value="Unassembled WGS sequence"/>
</dbReference>
<keyword evidence="5 11" id="KW-0808">Transferase</keyword>